<feature type="transmembrane region" description="Helical" evidence="7">
    <location>
        <begin position="115"/>
        <end position="133"/>
    </location>
</feature>
<dbReference type="CDD" id="cd06261">
    <property type="entry name" value="TM_PBP2"/>
    <property type="match status" value="1"/>
</dbReference>
<feature type="transmembrane region" description="Helical" evidence="7">
    <location>
        <begin position="187"/>
        <end position="212"/>
    </location>
</feature>
<evidence type="ECO:0000256" key="6">
    <source>
        <dbReference type="ARBA" id="ARBA00023136"/>
    </source>
</evidence>
<evidence type="ECO:0000256" key="3">
    <source>
        <dbReference type="ARBA" id="ARBA00022475"/>
    </source>
</evidence>
<gene>
    <name evidence="9" type="ORF">ACFO3S_21295</name>
</gene>
<name>A0ABV9FKR8_9BACL</name>
<evidence type="ECO:0000256" key="4">
    <source>
        <dbReference type="ARBA" id="ARBA00022692"/>
    </source>
</evidence>
<feature type="transmembrane region" description="Helical" evidence="7">
    <location>
        <begin position="266"/>
        <end position="286"/>
    </location>
</feature>
<proteinExistence type="inferred from homology"/>
<keyword evidence="4 7" id="KW-0812">Transmembrane</keyword>
<keyword evidence="5 7" id="KW-1133">Transmembrane helix</keyword>
<feature type="transmembrane region" description="Helical" evidence="7">
    <location>
        <begin position="145"/>
        <end position="166"/>
    </location>
</feature>
<evidence type="ECO:0000256" key="2">
    <source>
        <dbReference type="ARBA" id="ARBA00022448"/>
    </source>
</evidence>
<protein>
    <submittedName>
        <fullName evidence="9">Carbohydrate ABC transporter permease</fullName>
    </submittedName>
</protein>
<organism evidence="9 10">
    <name type="scientific">Cohnella hongkongensis</name>
    <dbReference type="NCBI Taxonomy" id="178337"/>
    <lineage>
        <taxon>Bacteria</taxon>
        <taxon>Bacillati</taxon>
        <taxon>Bacillota</taxon>
        <taxon>Bacilli</taxon>
        <taxon>Bacillales</taxon>
        <taxon>Paenibacillaceae</taxon>
        <taxon>Cohnella</taxon>
    </lineage>
</organism>
<comment type="similarity">
    <text evidence="7">Belongs to the binding-protein-dependent transport system permease family.</text>
</comment>
<feature type="domain" description="ABC transmembrane type-1" evidence="8">
    <location>
        <begin position="78"/>
        <end position="263"/>
    </location>
</feature>
<dbReference type="Pfam" id="PF00528">
    <property type="entry name" value="BPD_transp_1"/>
    <property type="match status" value="1"/>
</dbReference>
<dbReference type="EMBL" id="JBHSEP010000019">
    <property type="protein sequence ID" value="MFC4600794.1"/>
    <property type="molecule type" value="Genomic_DNA"/>
</dbReference>
<dbReference type="PANTHER" id="PTHR43744">
    <property type="entry name" value="ABC TRANSPORTER PERMEASE PROTEIN MG189-RELATED-RELATED"/>
    <property type="match status" value="1"/>
</dbReference>
<dbReference type="RefSeq" id="WP_378100202.1">
    <property type="nucleotide sequence ID" value="NZ_JBHSEP010000019.1"/>
</dbReference>
<feature type="transmembrane region" description="Helical" evidence="7">
    <location>
        <begin position="77"/>
        <end position="103"/>
    </location>
</feature>
<evidence type="ECO:0000259" key="8">
    <source>
        <dbReference type="PROSITE" id="PS50928"/>
    </source>
</evidence>
<keyword evidence="2 7" id="KW-0813">Transport</keyword>
<dbReference type="PANTHER" id="PTHR43744:SF9">
    <property type="entry name" value="POLYGALACTURONAN_RHAMNOGALACTURONAN TRANSPORT SYSTEM PERMEASE PROTEIN YTCP"/>
    <property type="match status" value="1"/>
</dbReference>
<dbReference type="Gene3D" id="1.10.3720.10">
    <property type="entry name" value="MetI-like"/>
    <property type="match status" value="1"/>
</dbReference>
<dbReference type="InterPro" id="IPR000515">
    <property type="entry name" value="MetI-like"/>
</dbReference>
<dbReference type="PROSITE" id="PS50928">
    <property type="entry name" value="ABC_TM1"/>
    <property type="match status" value="1"/>
</dbReference>
<keyword evidence="10" id="KW-1185">Reference proteome</keyword>
<comment type="caution">
    <text evidence="9">The sequence shown here is derived from an EMBL/GenBank/DDBJ whole genome shotgun (WGS) entry which is preliminary data.</text>
</comment>
<evidence type="ECO:0000313" key="9">
    <source>
        <dbReference type="EMBL" id="MFC4600794.1"/>
    </source>
</evidence>
<keyword evidence="3" id="KW-1003">Cell membrane</keyword>
<evidence type="ECO:0000256" key="5">
    <source>
        <dbReference type="ARBA" id="ARBA00022989"/>
    </source>
</evidence>
<reference evidence="10" key="1">
    <citation type="journal article" date="2019" name="Int. J. Syst. Evol. Microbiol.">
        <title>The Global Catalogue of Microorganisms (GCM) 10K type strain sequencing project: providing services to taxonomists for standard genome sequencing and annotation.</title>
        <authorList>
            <consortium name="The Broad Institute Genomics Platform"/>
            <consortium name="The Broad Institute Genome Sequencing Center for Infectious Disease"/>
            <person name="Wu L."/>
            <person name="Ma J."/>
        </authorList>
    </citation>
    <scope>NUCLEOTIDE SEQUENCE [LARGE SCALE GENOMIC DNA]</scope>
    <source>
        <strain evidence="10">CCUG 49571</strain>
    </source>
</reference>
<evidence type="ECO:0000256" key="7">
    <source>
        <dbReference type="RuleBase" id="RU363032"/>
    </source>
</evidence>
<sequence length="301" mass="34220">MRATTTTGKKFVWSPLLIHLFFILLTVAMLLPFVMVIVISFTDEQSILQDGFRLWPERFSTLAYDYFLKTPDVILRAYGVTIAVCAIGTTLSLLLTSSLGYALSRRDYAYHRVTSFYVFFTMLFSGGLVPFYILMTQWLQLKDTIWAMIVPGLLSPFNVLIMKSFLAKIPTEIIESAKIDGGREWRIYAQIILPLSKPALATLGLFILFGYWNEWFNAMLFINDSNLMPLQLLLVNTLSSIDFITSRPEFMRAMITINTSQLPKMSVKFAVVVLSAGPMLLVFPFFQRFFVKGLTIGAIKS</sequence>
<dbReference type="Proteomes" id="UP001596028">
    <property type="component" value="Unassembled WGS sequence"/>
</dbReference>
<comment type="subcellular location">
    <subcellularLocation>
        <location evidence="1 7">Cell membrane</location>
        <topology evidence="1 7">Multi-pass membrane protein</topology>
    </subcellularLocation>
</comment>
<keyword evidence="6 7" id="KW-0472">Membrane</keyword>
<evidence type="ECO:0000313" key="10">
    <source>
        <dbReference type="Proteomes" id="UP001596028"/>
    </source>
</evidence>
<feature type="transmembrane region" description="Helical" evidence="7">
    <location>
        <begin position="12"/>
        <end position="41"/>
    </location>
</feature>
<evidence type="ECO:0000256" key="1">
    <source>
        <dbReference type="ARBA" id="ARBA00004651"/>
    </source>
</evidence>
<dbReference type="InterPro" id="IPR035906">
    <property type="entry name" value="MetI-like_sf"/>
</dbReference>
<dbReference type="SUPFAM" id="SSF161098">
    <property type="entry name" value="MetI-like"/>
    <property type="match status" value="1"/>
</dbReference>
<accession>A0ABV9FKR8</accession>